<keyword evidence="5" id="KW-0732">Signal</keyword>
<reference evidence="8" key="1">
    <citation type="submission" date="2011-05" db="EMBL/GenBank/DDBJ databases">
        <authorList>
            <person name="Richards S.R."/>
            <person name="Qu J."/>
            <person name="Jiang H."/>
            <person name="Jhangiani S.N."/>
            <person name="Agravi P."/>
            <person name="Goodspeed R."/>
            <person name="Gross S."/>
            <person name="Mandapat C."/>
            <person name="Jackson L."/>
            <person name="Mathew T."/>
            <person name="Pu L."/>
            <person name="Thornton R."/>
            <person name="Saada N."/>
            <person name="Wilczek-Boney K.B."/>
            <person name="Lee S."/>
            <person name="Kovar C."/>
            <person name="Wu Y."/>
            <person name="Scherer S.E."/>
            <person name="Worley K.C."/>
            <person name="Muzny D.M."/>
            <person name="Gibbs R."/>
        </authorList>
    </citation>
    <scope>NUCLEOTIDE SEQUENCE</scope>
    <source>
        <strain evidence="8">Brora</strain>
    </source>
</reference>
<dbReference type="EMBL" id="JH431367">
    <property type="status" value="NOT_ANNOTATED_CDS"/>
    <property type="molecule type" value="Genomic_DNA"/>
</dbReference>
<keyword evidence="4" id="KW-1133">Transmembrane helix</keyword>
<dbReference type="GO" id="GO:0008194">
    <property type="term" value="F:UDP-glycosyltransferase activity"/>
    <property type="evidence" value="ECO:0007669"/>
    <property type="project" value="InterPro"/>
</dbReference>
<dbReference type="STRING" id="126957.T1IRJ7"/>
<dbReference type="FunFam" id="3.40.50.2000:FF:000021">
    <property type="entry name" value="UDP-glucuronosyltransferase"/>
    <property type="match status" value="1"/>
</dbReference>
<dbReference type="InterPro" id="IPR002213">
    <property type="entry name" value="UDP_glucos_trans"/>
</dbReference>
<keyword evidence="8" id="KW-1185">Reference proteome</keyword>
<evidence type="ECO:0000256" key="3">
    <source>
        <dbReference type="ARBA" id="ARBA00022679"/>
    </source>
</evidence>
<gene>
    <name evidence="6" type="primary">UGT212A1</name>
</gene>
<dbReference type="EMBL" id="KJ584827">
    <property type="protein sequence ID" value="AHX56952.1"/>
    <property type="molecule type" value="mRNA"/>
</dbReference>
<reference evidence="6" key="2">
    <citation type="journal article" date="2014" name="Insect Biochem. Mol. Biol.">
        <title>Bacterial origin of a diverse family of UDP-glycosyltransferase genes in the Tetranychus urticae genome.</title>
        <authorList>
            <person name="Ahn S.J."/>
            <person name="Dermauw W."/>
            <person name="Wybouw N."/>
            <person name="Heckel D.G."/>
            <person name="Van Leeuwen T."/>
        </authorList>
    </citation>
    <scope>NUCLEOTIDE SEQUENCE</scope>
</reference>
<dbReference type="AlphaFoldDB" id="T1IRJ7"/>
<evidence type="ECO:0000256" key="2">
    <source>
        <dbReference type="ARBA" id="ARBA00022676"/>
    </source>
</evidence>
<dbReference type="CDD" id="cd03784">
    <property type="entry name" value="GT1_Gtf-like"/>
    <property type="match status" value="1"/>
</dbReference>
<dbReference type="OMA" id="HINAMNI"/>
<comment type="similarity">
    <text evidence="1">Belongs to the UDP-glycosyltransferase family.</text>
</comment>
<dbReference type="eggNOG" id="KOG1192">
    <property type="taxonomic scope" value="Eukaryota"/>
</dbReference>
<evidence type="ECO:0000313" key="8">
    <source>
        <dbReference type="Proteomes" id="UP000014500"/>
    </source>
</evidence>
<sequence length="522" mass="59493">MKKLLTLLLLTVRLVTVCSEEVLFLLPFCPISHKLIVDPIAVALGAKGHHVTFVSAFTFEKPTPANITEIVYPQFIDSFTVLQEILEDTIRYGWYPGIFTRYFDMHSELCRQFYDSGLLQKWTRSGNKFRVVLIDKVFTECLLPLWRNIAESAIILNTSPLSPMAVKLMGIPTPYSHVPHPMLPYTHRMTFIQRFINTLHWIMSSYVIHYSRVVVYNRVILPNFPDTQSYEDSVKNISLVLTNDDPILTRPRPHLPTVVPIGGIKCRLPKPLSESVVKTFIENSGDDGFILVSFGSILNGDSLGEKMVQTLVTAFSQIKQRVIWKHDSNTTRLSNNVLVGKWFPQADILGHPKIRAFINQGGVSSMHEALYNAVPQICFPLTSEQPVLVAAAADNGIAIPLDFRTFTLEELVNSINKASNDAEMRNNVQYYSKIFRDRQETPSETAVYWIEYVMKYNGALHLQSASADLNFVQYYLLDVYATLILIFGFIALFLWAGMKKLFQLLYPRGFLNVVWKIKVKLE</sequence>
<keyword evidence="2" id="KW-0328">Glycosyltransferase</keyword>
<organism evidence="7 8">
    <name type="scientific">Strigamia maritima</name>
    <name type="common">European centipede</name>
    <name type="synonym">Geophilus maritimus</name>
    <dbReference type="NCBI Taxonomy" id="126957"/>
    <lineage>
        <taxon>Eukaryota</taxon>
        <taxon>Metazoa</taxon>
        <taxon>Ecdysozoa</taxon>
        <taxon>Arthropoda</taxon>
        <taxon>Myriapoda</taxon>
        <taxon>Chilopoda</taxon>
        <taxon>Pleurostigmophora</taxon>
        <taxon>Geophilomorpha</taxon>
        <taxon>Linotaeniidae</taxon>
        <taxon>Strigamia</taxon>
    </lineage>
</organism>
<dbReference type="SUPFAM" id="SSF53756">
    <property type="entry name" value="UDP-Glycosyltransferase/glycogen phosphorylase"/>
    <property type="match status" value="1"/>
</dbReference>
<dbReference type="InterPro" id="IPR050271">
    <property type="entry name" value="UDP-glycosyltransferase"/>
</dbReference>
<dbReference type="Proteomes" id="UP000014500">
    <property type="component" value="Unassembled WGS sequence"/>
</dbReference>
<keyword evidence="3 6" id="KW-0808">Transferase</keyword>
<reference evidence="7" key="4">
    <citation type="submission" date="2015-02" db="UniProtKB">
        <authorList>
            <consortium name="EnsemblMetazoa"/>
        </authorList>
    </citation>
    <scope>IDENTIFICATION</scope>
</reference>
<dbReference type="PANTHER" id="PTHR48043">
    <property type="entry name" value="EG:EG0003.4 PROTEIN-RELATED"/>
    <property type="match status" value="1"/>
</dbReference>
<evidence type="ECO:0000256" key="1">
    <source>
        <dbReference type="ARBA" id="ARBA00009995"/>
    </source>
</evidence>
<feature type="signal peptide" evidence="5">
    <location>
        <begin position="1"/>
        <end position="19"/>
    </location>
</feature>
<dbReference type="Gene3D" id="3.40.50.2000">
    <property type="entry name" value="Glycogen Phosphorylase B"/>
    <property type="match status" value="1"/>
</dbReference>
<keyword evidence="4" id="KW-0812">Transmembrane</keyword>
<evidence type="ECO:0000256" key="4">
    <source>
        <dbReference type="SAM" id="Phobius"/>
    </source>
</evidence>
<keyword evidence="4" id="KW-0472">Membrane</keyword>
<feature type="chain" id="PRO_5007728962" evidence="5">
    <location>
        <begin position="20"/>
        <end position="522"/>
    </location>
</feature>
<evidence type="ECO:0000313" key="6">
    <source>
        <dbReference type="EMBL" id="AHX56952.1"/>
    </source>
</evidence>
<dbReference type="EnsemblMetazoa" id="SMAR003691-RA">
    <property type="protein sequence ID" value="SMAR003691-PA"/>
    <property type="gene ID" value="SMAR003691"/>
</dbReference>
<accession>T1IRJ7</accession>
<dbReference type="PANTHER" id="PTHR48043:SF27">
    <property type="entry name" value="UDP-GLUCURONOSYLTRANSFERASE"/>
    <property type="match status" value="1"/>
</dbReference>
<proteinExistence type="evidence at transcript level"/>
<dbReference type="HOGENOM" id="CLU_012949_0_2_1"/>
<dbReference type="Pfam" id="PF00201">
    <property type="entry name" value="UDPGT"/>
    <property type="match status" value="1"/>
</dbReference>
<evidence type="ECO:0000313" key="7">
    <source>
        <dbReference type="EnsemblMetazoa" id="SMAR003691-PA"/>
    </source>
</evidence>
<evidence type="ECO:0000256" key="5">
    <source>
        <dbReference type="SAM" id="SignalP"/>
    </source>
</evidence>
<name>T1IRJ7_STRMM</name>
<protein>
    <submittedName>
        <fullName evidence="6">UDP-glycosyltransferase 212A1</fullName>
    </submittedName>
</protein>
<feature type="transmembrane region" description="Helical" evidence="4">
    <location>
        <begin position="474"/>
        <end position="496"/>
    </location>
</feature>
<reference evidence="6" key="3">
    <citation type="submission" date="2014-03" db="EMBL/GenBank/DDBJ databases">
        <authorList>
            <person name="Ahn S.-J."/>
            <person name="Dermauw W."/>
            <person name="Wybouw N."/>
            <person name="Heckel D.G."/>
            <person name="Van Leeuwen T."/>
        </authorList>
    </citation>
    <scope>NUCLEOTIDE SEQUENCE</scope>
</reference>